<dbReference type="Gene3D" id="3.40.50.11350">
    <property type="match status" value="1"/>
</dbReference>
<name>A0A7S4EJU7_9STRA</name>
<dbReference type="EMBL" id="HBIX01014258">
    <property type="protein sequence ID" value="CAE0717713.1"/>
    <property type="molecule type" value="Transcribed_RNA"/>
</dbReference>
<evidence type="ECO:0000313" key="2">
    <source>
        <dbReference type="EMBL" id="CAE0717713.1"/>
    </source>
</evidence>
<reference evidence="2" key="1">
    <citation type="submission" date="2021-01" db="EMBL/GenBank/DDBJ databases">
        <authorList>
            <person name="Corre E."/>
            <person name="Pelletier E."/>
            <person name="Niang G."/>
            <person name="Scheremetjew M."/>
            <person name="Finn R."/>
            <person name="Kale V."/>
            <person name="Holt S."/>
            <person name="Cochrane G."/>
            <person name="Meng A."/>
            <person name="Brown T."/>
            <person name="Cohen L."/>
        </authorList>
    </citation>
    <scope>NUCLEOTIDE SEQUENCE</scope>
    <source>
        <strain evidence="2">10249 10 AB</strain>
    </source>
</reference>
<proteinExistence type="predicted"/>
<accession>A0A7S4EJU7</accession>
<evidence type="ECO:0000256" key="1">
    <source>
        <dbReference type="SAM" id="MobiDB-lite"/>
    </source>
</evidence>
<gene>
    <name evidence="2" type="ORF">PAUS00366_LOCUS10465</name>
</gene>
<feature type="region of interest" description="Disordered" evidence="1">
    <location>
        <begin position="57"/>
        <end position="78"/>
    </location>
</feature>
<organism evidence="2">
    <name type="scientific">Pseudo-nitzschia australis</name>
    <dbReference type="NCBI Taxonomy" id="44445"/>
    <lineage>
        <taxon>Eukaryota</taxon>
        <taxon>Sar</taxon>
        <taxon>Stramenopiles</taxon>
        <taxon>Ochrophyta</taxon>
        <taxon>Bacillariophyta</taxon>
        <taxon>Bacillariophyceae</taxon>
        <taxon>Bacillariophycidae</taxon>
        <taxon>Bacillariales</taxon>
        <taxon>Bacillariaceae</taxon>
        <taxon>Pseudo-nitzschia</taxon>
    </lineage>
</organism>
<sequence length="704" mass="81213">MGREWIVARIATTIFVLVALTANQWRYVVLFHTNNRPTNWQVKGRIGIQGIDETHPFQQEHHRQRHNTTRESKNQHLYRHSSPGAVIVNEIIHRAFFGLGHRLHRSAASYHLAQSLSLPSTFQNSTSVPDISRVDEYQQQSIITHLRFHWESCLAGDAQGNSTPFDGKEEEKKEYNVFRYLFGHDLWELNDQPENSRIASKDRNGVNNDIFNFQNRRNMIVLRNDVPGYIAGQLYKDLQLPVRINTEAVSSRINETKQFSSTTTTSSNQLYEYDAILNKVMYSDVQFYHRLVENYRFQLEIQDFQIQYKWSERPLVIGLHLRAGNGEGAHFEESGRASSKGYNETTMITRLMKLINKVTAHEIKRRRERNEDIRLENQRHHEQSDVLAPLLFVATDTAHLIPLIEKATKLATNDDGNSRLSLNELHFLNATTTRPKTVPLQIVTWPQNRLPKNSGVGFDILKGKGDRCLESWKSAMSDVLMLSKVDVLIAAKRSTFTQSLPLALGFDRNRKDTEINEAGDADSDVASKDASSSHRQFSFCEVSESDTARITCFASMLKWLFRGEDDQNGTYNKYKGEDVEVKSSKVDPGIFTFYIPVTTIINASDQQQKNEQVDHKVTVLLPDVVPPKEFEEARDFLRRESAYDSKATVNESQTREQMFRYGRSKIYKRYRNANKENGMMVSPKTSSRWNLVYDTPNVDQYERQ</sequence>
<dbReference type="AlphaFoldDB" id="A0A7S4EJU7"/>
<protein>
    <submittedName>
        <fullName evidence="2">Uncharacterized protein</fullName>
    </submittedName>
</protein>